<evidence type="ECO:0000313" key="4">
    <source>
        <dbReference type="Proteomes" id="UP000753908"/>
    </source>
</evidence>
<feature type="domain" description="HTH HARE-type" evidence="2">
    <location>
        <begin position="4"/>
        <end position="82"/>
    </location>
</feature>
<protein>
    <submittedName>
        <fullName evidence="3">Winged helix-turn-helix domain-containing protein</fullName>
    </submittedName>
</protein>
<evidence type="ECO:0000313" key="3">
    <source>
        <dbReference type="EMBL" id="MBW4547760.1"/>
    </source>
</evidence>
<keyword evidence="1" id="KW-0804">Transcription</keyword>
<reference evidence="3" key="2">
    <citation type="journal article" date="2022" name="Microbiol. Resour. Announc.">
        <title>Metagenome Sequencing to Explore Phylogenomics of Terrestrial Cyanobacteria.</title>
        <authorList>
            <person name="Ward R.D."/>
            <person name="Stajich J.E."/>
            <person name="Johansen J.R."/>
            <person name="Huntemann M."/>
            <person name="Clum A."/>
            <person name="Foster B."/>
            <person name="Foster B."/>
            <person name="Roux S."/>
            <person name="Palaniappan K."/>
            <person name="Varghese N."/>
            <person name="Mukherjee S."/>
            <person name="Reddy T.B.K."/>
            <person name="Daum C."/>
            <person name="Copeland A."/>
            <person name="Chen I.A."/>
            <person name="Ivanova N.N."/>
            <person name="Kyrpides N.C."/>
            <person name="Shapiro N."/>
            <person name="Eloe-Fadrosh E.A."/>
            <person name="Pietrasiak N."/>
        </authorList>
    </citation>
    <scope>NUCLEOTIDE SEQUENCE</scope>
    <source>
        <strain evidence="3">CPER-KK1</strain>
    </source>
</reference>
<dbReference type="PROSITE" id="PS51913">
    <property type="entry name" value="HTH_HARE"/>
    <property type="match status" value="1"/>
</dbReference>
<organism evidence="3 4">
    <name type="scientific">Symplocastrum torsivum CPER-KK1</name>
    <dbReference type="NCBI Taxonomy" id="450513"/>
    <lineage>
        <taxon>Bacteria</taxon>
        <taxon>Bacillati</taxon>
        <taxon>Cyanobacteriota</taxon>
        <taxon>Cyanophyceae</taxon>
        <taxon>Oscillatoriophycideae</taxon>
        <taxon>Oscillatoriales</taxon>
        <taxon>Microcoleaceae</taxon>
        <taxon>Symplocastrum</taxon>
    </lineage>
</organism>
<gene>
    <name evidence="3" type="ORF">KME25_25445</name>
</gene>
<evidence type="ECO:0000256" key="1">
    <source>
        <dbReference type="ARBA" id="ARBA00023163"/>
    </source>
</evidence>
<comment type="caution">
    <text evidence="3">The sequence shown here is derived from an EMBL/GenBank/DDBJ whole genome shotgun (WGS) entry which is preliminary data.</text>
</comment>
<dbReference type="Proteomes" id="UP000753908">
    <property type="component" value="Unassembled WGS sequence"/>
</dbReference>
<name>A0A951PPM9_9CYAN</name>
<dbReference type="Pfam" id="PF05066">
    <property type="entry name" value="HARE-HTH"/>
    <property type="match status" value="1"/>
</dbReference>
<evidence type="ECO:0000259" key="2">
    <source>
        <dbReference type="PROSITE" id="PS51913"/>
    </source>
</evidence>
<dbReference type="GO" id="GO:0006355">
    <property type="term" value="P:regulation of DNA-templated transcription"/>
    <property type="evidence" value="ECO:0007669"/>
    <property type="project" value="InterPro"/>
</dbReference>
<proteinExistence type="predicted"/>
<accession>A0A951PPM9</accession>
<dbReference type="InterPro" id="IPR007759">
    <property type="entry name" value="Asxl_HARE-HTH"/>
</dbReference>
<dbReference type="AlphaFoldDB" id="A0A951PPM9"/>
<sequence length="82" mass="9257">MEKQTVAQAVIEVLQAAKQPMTISDITQAILDKNLYTFNAKEPTAIVRGAIERRCEGVNRKNSIEPKYFKKLSDAKYGLKDK</sequence>
<dbReference type="EMBL" id="JAHHIF010000048">
    <property type="protein sequence ID" value="MBW4547760.1"/>
    <property type="molecule type" value="Genomic_DNA"/>
</dbReference>
<reference evidence="3" key="1">
    <citation type="submission" date="2021-05" db="EMBL/GenBank/DDBJ databases">
        <authorList>
            <person name="Pietrasiak N."/>
            <person name="Ward R."/>
            <person name="Stajich J.E."/>
            <person name="Kurbessoian T."/>
        </authorList>
    </citation>
    <scope>NUCLEOTIDE SEQUENCE</scope>
    <source>
        <strain evidence="3">CPER-KK1</strain>
    </source>
</reference>